<dbReference type="EMBL" id="LN649230">
    <property type="protein sequence ID" value="CEI60907.1"/>
    <property type="molecule type" value="Genomic_DNA"/>
</dbReference>
<dbReference type="AlphaFoldDB" id="A0A2L2T9F9"/>
<accession>A0A2L2T9F9</accession>
<dbReference type="Proteomes" id="UP000245910">
    <property type="component" value="Chromosome II"/>
</dbReference>
<organism evidence="1 2">
    <name type="scientific">Fusarium venenatum</name>
    <dbReference type="NCBI Taxonomy" id="56646"/>
    <lineage>
        <taxon>Eukaryota</taxon>
        <taxon>Fungi</taxon>
        <taxon>Dikarya</taxon>
        <taxon>Ascomycota</taxon>
        <taxon>Pezizomycotina</taxon>
        <taxon>Sordariomycetes</taxon>
        <taxon>Hypocreomycetidae</taxon>
        <taxon>Hypocreales</taxon>
        <taxon>Nectriaceae</taxon>
        <taxon>Fusarium</taxon>
    </lineage>
</organism>
<name>A0A2L2T9F9_9HYPO</name>
<evidence type="ECO:0000313" key="2">
    <source>
        <dbReference type="Proteomes" id="UP000245910"/>
    </source>
</evidence>
<sequence>MTWLGRRSEFSRVLHLHHTPRVYMGNNACKTAEWLVVGTRLNLDEHEHELSVCLGILDWVKYTQMICQVPKPSFAHSPAEPASQVVSQDPWCIVYAASFQAHRTRANVLVVNPTCLASKQERATTNSPVSAYQLWLQHPQEAFQFIRPIKFSTQQRRGCVEYRLIG</sequence>
<reference evidence="2" key="1">
    <citation type="submission" date="2014-10" db="EMBL/GenBank/DDBJ databases">
        <authorList>
            <person name="King R."/>
        </authorList>
    </citation>
    <scope>NUCLEOTIDE SEQUENCE [LARGE SCALE GENOMIC DNA]</scope>
    <source>
        <strain evidence="2">A3/5</strain>
    </source>
</reference>
<protein>
    <submittedName>
        <fullName evidence="1">Uncharacterized protein</fullName>
    </submittedName>
</protein>
<proteinExistence type="predicted"/>
<evidence type="ECO:0000313" key="1">
    <source>
        <dbReference type="EMBL" id="CEI60907.1"/>
    </source>
</evidence>
<keyword evidence="2" id="KW-1185">Reference proteome</keyword>